<dbReference type="AlphaFoldDB" id="A6K6Y4"/>
<name>A6K6Y4_RAT</name>
<feature type="region of interest" description="Disordered" evidence="1">
    <location>
        <begin position="1"/>
        <end position="57"/>
    </location>
</feature>
<dbReference type="EMBL" id="CH474025">
    <property type="protein sequence ID" value="EDL99703.1"/>
    <property type="molecule type" value="Genomic_DNA"/>
</dbReference>
<reference evidence="3" key="1">
    <citation type="submission" date="2005-09" db="EMBL/GenBank/DDBJ databases">
        <authorList>
            <person name="Mural R.J."/>
            <person name="Li P.W."/>
            <person name="Adams M.D."/>
            <person name="Amanatides P.G."/>
            <person name="Baden-Tillson H."/>
            <person name="Barnstead M."/>
            <person name="Chin S.H."/>
            <person name="Dew I."/>
            <person name="Evans C.A."/>
            <person name="Ferriera S."/>
            <person name="Flanigan M."/>
            <person name="Fosler C."/>
            <person name="Glodek A."/>
            <person name="Gu Z."/>
            <person name="Holt R.A."/>
            <person name="Jennings D."/>
            <person name="Kraft C.L."/>
            <person name="Lu F."/>
            <person name="Nguyen T."/>
            <person name="Nusskern D.R."/>
            <person name="Pfannkoch C.M."/>
            <person name="Sitter C."/>
            <person name="Sutton G.G."/>
            <person name="Venter J.C."/>
            <person name="Wang Z."/>
            <person name="Woodage T."/>
            <person name="Zheng X.H."/>
            <person name="Zhong F."/>
        </authorList>
    </citation>
    <scope>NUCLEOTIDE SEQUENCE [LARGE SCALE GENOMIC DNA]</scope>
    <source>
        <strain>BN</strain>
        <strain evidence="3">Sprague-Dawley</strain>
    </source>
</reference>
<accession>A6K6Y4</accession>
<dbReference type="Proteomes" id="UP000234681">
    <property type="component" value="Chromosome 20"/>
</dbReference>
<sequence length="57" mass="5888">MMSGALQTAVEASVTGRLQPDVGNSPGGPHRDPAVGRLPRNRTWGPCQLHIAKGSPG</sequence>
<evidence type="ECO:0000313" key="2">
    <source>
        <dbReference type="EMBL" id="EDL99703.1"/>
    </source>
</evidence>
<protein>
    <submittedName>
        <fullName evidence="2">RCG63375</fullName>
    </submittedName>
</protein>
<evidence type="ECO:0000256" key="1">
    <source>
        <dbReference type="SAM" id="MobiDB-lite"/>
    </source>
</evidence>
<organism evidence="2 3">
    <name type="scientific">Rattus norvegicus</name>
    <name type="common">Rat</name>
    <dbReference type="NCBI Taxonomy" id="10116"/>
    <lineage>
        <taxon>Eukaryota</taxon>
        <taxon>Metazoa</taxon>
        <taxon>Chordata</taxon>
        <taxon>Craniata</taxon>
        <taxon>Vertebrata</taxon>
        <taxon>Euteleostomi</taxon>
        <taxon>Mammalia</taxon>
        <taxon>Eutheria</taxon>
        <taxon>Euarchontoglires</taxon>
        <taxon>Glires</taxon>
        <taxon>Rodentia</taxon>
        <taxon>Myomorpha</taxon>
        <taxon>Muroidea</taxon>
        <taxon>Muridae</taxon>
        <taxon>Murinae</taxon>
        <taxon>Rattus</taxon>
    </lineage>
</organism>
<gene>
    <name evidence="2" type="ORF">rCG_63375</name>
</gene>
<evidence type="ECO:0000313" key="3">
    <source>
        <dbReference type="Proteomes" id="UP000234681"/>
    </source>
</evidence>
<proteinExistence type="predicted"/>